<dbReference type="OrthoDB" id="10266999at2759"/>
<dbReference type="EMBL" id="VXIS01000210">
    <property type="protein sequence ID" value="KAA8896535.1"/>
    <property type="molecule type" value="Genomic_DNA"/>
</dbReference>
<dbReference type="PANTHER" id="PTHR10845">
    <property type="entry name" value="REGULATOR OF G PROTEIN SIGNALING"/>
    <property type="match status" value="1"/>
</dbReference>
<dbReference type="InterPro" id="IPR036305">
    <property type="entry name" value="RGS_sf"/>
</dbReference>
<dbReference type="Proteomes" id="UP000326924">
    <property type="component" value="Unassembled WGS sequence"/>
</dbReference>
<sequence length="353" mass="38858">MTPRSRSRRPPSLDLSLSSRSSSRAGSCSPETESDDESTTQTTTPDSDGRPCRADMRVYPANPYCFKQPTLTDNHCLETLEFTMDARRYRKHYNSITNPKDRQSAPSPKDCAYVRKLWQKLIDAYIVPDGPREVNLPCSVRDKILSTPNVRMPPPPETLDPAVDIVHELMQESVLVPFLSDCSHNNAFASNPCCPTTWGANASDESVFLRGSPDDRILRRKGSREPSPPSPVDFAHSCPAPPRIPRTTSPFSAALGWHHQRHSSNPMPQPPSSWPSNASGDSVALVADSGSSSTSWGSPKTPPTTPPASDATILSDSPKRHGSKHENGWNRVTRGLGRGIVWGKKKPEHGTYW</sequence>
<protein>
    <recommendedName>
        <fullName evidence="2">RGS domain-containing protein</fullName>
    </recommendedName>
</protein>
<dbReference type="PROSITE" id="PS50132">
    <property type="entry name" value="RGS"/>
    <property type="match status" value="1"/>
</dbReference>
<dbReference type="AlphaFoldDB" id="A0A5J5EN32"/>
<dbReference type="PANTHER" id="PTHR10845:SF267">
    <property type="entry name" value="REGULATOR OF G PROTEIN SIGNALING DOMAIN PROTEIN (AFU_ORTHOLOGUE AFUA_6G06860)"/>
    <property type="match status" value="1"/>
</dbReference>
<dbReference type="Gene3D" id="1.10.167.10">
    <property type="entry name" value="Regulator of G-protein Signalling 4, domain 2"/>
    <property type="match status" value="1"/>
</dbReference>
<dbReference type="SMART" id="SM00315">
    <property type="entry name" value="RGS"/>
    <property type="match status" value="1"/>
</dbReference>
<comment type="caution">
    <text evidence="3">The sequence shown here is derived from an EMBL/GenBank/DDBJ whole genome shotgun (WGS) entry which is preliminary data.</text>
</comment>
<dbReference type="CDD" id="cd07440">
    <property type="entry name" value="RGS"/>
    <property type="match status" value="1"/>
</dbReference>
<name>A0A5J5EN32_9PEZI</name>
<dbReference type="InterPro" id="IPR044926">
    <property type="entry name" value="RGS_subdomain_2"/>
</dbReference>
<dbReference type="InParanoid" id="A0A5J5EN32"/>
<feature type="domain" description="RGS" evidence="2">
    <location>
        <begin position="71"/>
        <end position="181"/>
    </location>
</feature>
<accession>A0A5J5EN32</accession>
<evidence type="ECO:0000313" key="3">
    <source>
        <dbReference type="EMBL" id="KAA8896535.1"/>
    </source>
</evidence>
<dbReference type="InterPro" id="IPR016137">
    <property type="entry name" value="RGS"/>
</dbReference>
<reference evidence="3 4" key="1">
    <citation type="submission" date="2019-09" db="EMBL/GenBank/DDBJ databases">
        <title>Draft genome of the ectomycorrhizal ascomycete Sphaerosporella brunnea.</title>
        <authorList>
            <consortium name="DOE Joint Genome Institute"/>
            <person name="Benucci G.M."/>
            <person name="Marozzi G."/>
            <person name="Antonielli L."/>
            <person name="Sanchez S."/>
            <person name="Marco P."/>
            <person name="Wang X."/>
            <person name="Falini L.B."/>
            <person name="Barry K."/>
            <person name="Haridas S."/>
            <person name="Lipzen A."/>
            <person name="Labutti K."/>
            <person name="Grigoriev I.V."/>
            <person name="Murat C."/>
            <person name="Martin F."/>
            <person name="Albertini E."/>
            <person name="Donnini D."/>
            <person name="Bonito G."/>
        </authorList>
    </citation>
    <scope>NUCLEOTIDE SEQUENCE [LARGE SCALE GENOMIC DNA]</scope>
    <source>
        <strain evidence="3 4">Sb_GMNB300</strain>
    </source>
</reference>
<proteinExistence type="predicted"/>
<keyword evidence="4" id="KW-1185">Reference proteome</keyword>
<feature type="compositionally biased region" description="Low complexity" evidence="1">
    <location>
        <begin position="288"/>
        <end position="299"/>
    </location>
</feature>
<feature type="region of interest" description="Disordered" evidence="1">
    <location>
        <begin position="213"/>
        <end position="331"/>
    </location>
</feature>
<feature type="compositionally biased region" description="Low complexity" evidence="1">
    <location>
        <begin position="10"/>
        <end position="24"/>
    </location>
</feature>
<feature type="region of interest" description="Disordered" evidence="1">
    <location>
        <begin position="1"/>
        <end position="54"/>
    </location>
</feature>
<evidence type="ECO:0000259" key="2">
    <source>
        <dbReference type="PROSITE" id="PS50132"/>
    </source>
</evidence>
<dbReference type="Pfam" id="PF00615">
    <property type="entry name" value="RGS"/>
    <property type="match status" value="1"/>
</dbReference>
<organism evidence="3 4">
    <name type="scientific">Sphaerosporella brunnea</name>
    <dbReference type="NCBI Taxonomy" id="1250544"/>
    <lineage>
        <taxon>Eukaryota</taxon>
        <taxon>Fungi</taxon>
        <taxon>Dikarya</taxon>
        <taxon>Ascomycota</taxon>
        <taxon>Pezizomycotina</taxon>
        <taxon>Pezizomycetes</taxon>
        <taxon>Pezizales</taxon>
        <taxon>Pyronemataceae</taxon>
        <taxon>Sphaerosporella</taxon>
    </lineage>
</organism>
<gene>
    <name evidence="3" type="ORF">FN846DRAFT_271919</name>
</gene>
<evidence type="ECO:0000313" key="4">
    <source>
        <dbReference type="Proteomes" id="UP000326924"/>
    </source>
</evidence>
<evidence type="ECO:0000256" key="1">
    <source>
        <dbReference type="SAM" id="MobiDB-lite"/>
    </source>
</evidence>
<dbReference type="SUPFAM" id="SSF48097">
    <property type="entry name" value="Regulator of G-protein signaling, RGS"/>
    <property type="match status" value="1"/>
</dbReference>